<comment type="caution">
    <text evidence="3">The sequence shown here is derived from an EMBL/GenBank/DDBJ whole genome shotgun (WGS) entry which is preliminary data.</text>
</comment>
<feature type="domain" description="Glycosyl transferase CAP10" evidence="2">
    <location>
        <begin position="156"/>
        <end position="438"/>
    </location>
</feature>
<dbReference type="InParanoid" id="A0A423VW22"/>
<reference evidence="3 4" key="1">
    <citation type="submission" date="2015-09" db="EMBL/GenBank/DDBJ databases">
        <title>Host preference determinants of Valsa canker pathogens revealed by comparative genomics.</title>
        <authorList>
            <person name="Yin Z."/>
            <person name="Huang L."/>
        </authorList>
    </citation>
    <scope>NUCLEOTIDE SEQUENCE [LARGE SCALE GENOMIC DNA]</scope>
    <source>
        <strain evidence="3 4">SXYLt</strain>
    </source>
</reference>
<dbReference type="InterPro" id="IPR006598">
    <property type="entry name" value="CAP10"/>
</dbReference>
<dbReference type="AlphaFoldDB" id="A0A423VW22"/>
<dbReference type="EMBL" id="LKEB01000072">
    <property type="protein sequence ID" value="ROV95277.1"/>
    <property type="molecule type" value="Genomic_DNA"/>
</dbReference>
<keyword evidence="4" id="KW-1185">Reference proteome</keyword>
<accession>A0A423VW22</accession>
<feature type="region of interest" description="Disordered" evidence="1">
    <location>
        <begin position="260"/>
        <end position="282"/>
    </location>
</feature>
<organism evidence="3 4">
    <name type="scientific">Cytospora leucostoma</name>
    <dbReference type="NCBI Taxonomy" id="1230097"/>
    <lineage>
        <taxon>Eukaryota</taxon>
        <taxon>Fungi</taxon>
        <taxon>Dikarya</taxon>
        <taxon>Ascomycota</taxon>
        <taxon>Pezizomycotina</taxon>
        <taxon>Sordariomycetes</taxon>
        <taxon>Sordariomycetidae</taxon>
        <taxon>Diaporthales</taxon>
        <taxon>Cytosporaceae</taxon>
        <taxon>Cytospora</taxon>
    </lineage>
</organism>
<dbReference type="Pfam" id="PF05686">
    <property type="entry name" value="Glyco_transf_90"/>
    <property type="match status" value="1"/>
</dbReference>
<protein>
    <recommendedName>
        <fullName evidence="2">Glycosyl transferase CAP10 domain-containing protein</fullName>
    </recommendedName>
</protein>
<evidence type="ECO:0000256" key="1">
    <source>
        <dbReference type="SAM" id="MobiDB-lite"/>
    </source>
</evidence>
<dbReference type="InterPro" id="IPR051091">
    <property type="entry name" value="O-Glucosyltr/Glycosyltrsf_90"/>
</dbReference>
<proteinExistence type="predicted"/>
<dbReference type="SMART" id="SM00672">
    <property type="entry name" value="CAP10"/>
    <property type="match status" value="1"/>
</dbReference>
<evidence type="ECO:0000313" key="3">
    <source>
        <dbReference type="EMBL" id="ROV95277.1"/>
    </source>
</evidence>
<evidence type="ECO:0000259" key="2">
    <source>
        <dbReference type="SMART" id="SM00672"/>
    </source>
</evidence>
<feature type="compositionally biased region" description="Polar residues" evidence="1">
    <location>
        <begin position="269"/>
        <end position="282"/>
    </location>
</feature>
<dbReference type="PANTHER" id="PTHR12203:SF61">
    <property type="entry name" value="CAPSULE PROTEIN"/>
    <property type="match status" value="1"/>
</dbReference>
<evidence type="ECO:0000313" key="4">
    <source>
        <dbReference type="Proteomes" id="UP000285146"/>
    </source>
</evidence>
<dbReference type="PANTHER" id="PTHR12203">
    <property type="entry name" value="KDEL LYS-ASP-GLU-LEU CONTAINING - RELATED"/>
    <property type="match status" value="1"/>
</dbReference>
<gene>
    <name evidence="3" type="ORF">VPNG_08937</name>
</gene>
<sequence>MILENLEPFYRLEPQVVRQLMEDVTRGNNSAVTLCSYTRRKGFQDCGRFGETMGRILGKAKKRLPDLVFPLNLLDEPSVLISSEKDDNTAFDWPDLAHQSIAEEVTAACMNKRQASNTKSLTDRIDTYGLPFVQSVEEEKNLCLHPEYKDYHGFLNSPTSFRKLGRAAPLVSRAAPHPFADVLIPSPHYAFRNNMYNRWLDRPWRKKKNAVFWHGSTTGGYWHKDVSWMAGHRQRFAALTTMPGRPANRTFTYLEPNHNHHNNNNNTNISAPQETPYHRSSSPSLDHTLYDVHISRILQCDPEQCDQQSAFFQDPSPGPPPASRQYQYRLAFDIDGNSYSGRFHQHLAGHTTPLKMSIFREWHDERLVPWLHYIPVSAGMEELPELVRFLTGTAAGRGVAERVAEEGRGWYARAVGPAHQGLYLYRLLLELAWLQDPERVVVVE</sequence>
<dbReference type="Proteomes" id="UP000285146">
    <property type="component" value="Unassembled WGS sequence"/>
</dbReference>
<name>A0A423VW22_9PEZI</name>
<dbReference type="OrthoDB" id="202415at2759"/>